<evidence type="ECO:0000313" key="3">
    <source>
        <dbReference type="EMBL" id="RUL86179.1"/>
    </source>
</evidence>
<keyword evidence="4" id="KW-1185">Reference proteome</keyword>
<dbReference type="Proteomes" id="UP000280296">
    <property type="component" value="Unassembled WGS sequence"/>
</dbReference>
<dbReference type="EMBL" id="RYZH01000033">
    <property type="protein sequence ID" value="RUL86179.1"/>
    <property type="molecule type" value="Genomic_DNA"/>
</dbReference>
<protein>
    <submittedName>
        <fullName evidence="3">DUF255 domain-containing protein</fullName>
    </submittedName>
</protein>
<accession>A0A432MGV8</accession>
<feature type="region of interest" description="Disordered" evidence="1">
    <location>
        <begin position="46"/>
        <end position="79"/>
    </location>
</feature>
<dbReference type="InterPro" id="IPR036249">
    <property type="entry name" value="Thioredoxin-like_sf"/>
</dbReference>
<reference evidence="3 4" key="1">
    <citation type="submission" date="2018-12" db="EMBL/GenBank/DDBJ databases">
        <authorList>
            <person name="Toschakov S.V."/>
        </authorList>
    </citation>
    <scope>NUCLEOTIDE SEQUENCE [LARGE SCALE GENOMIC DNA]</scope>
    <source>
        <strain evidence="3 4">GM2012</strain>
    </source>
</reference>
<dbReference type="PANTHER" id="PTHR42899:SF1">
    <property type="entry name" value="SPERMATOGENESIS-ASSOCIATED PROTEIN 20"/>
    <property type="match status" value="1"/>
</dbReference>
<dbReference type="Pfam" id="PF03190">
    <property type="entry name" value="Thioredox_DsbH"/>
    <property type="match status" value="1"/>
</dbReference>
<dbReference type="SUPFAM" id="SSF48208">
    <property type="entry name" value="Six-hairpin glycosidases"/>
    <property type="match status" value="1"/>
</dbReference>
<evidence type="ECO:0000259" key="2">
    <source>
        <dbReference type="Pfam" id="PF03190"/>
    </source>
</evidence>
<dbReference type="Gene3D" id="3.40.30.10">
    <property type="entry name" value="Glutaredoxin"/>
    <property type="match status" value="1"/>
</dbReference>
<dbReference type="OrthoDB" id="9762614at2"/>
<dbReference type="InterPro" id="IPR004879">
    <property type="entry name" value="Ssp411-like_TRX"/>
</dbReference>
<dbReference type="GO" id="GO:0005975">
    <property type="term" value="P:carbohydrate metabolic process"/>
    <property type="evidence" value="ECO:0007669"/>
    <property type="project" value="InterPro"/>
</dbReference>
<gene>
    <name evidence="3" type="ORF">TsocGM_16575</name>
</gene>
<dbReference type="PANTHER" id="PTHR42899">
    <property type="entry name" value="SPERMATOGENESIS-ASSOCIATED PROTEIN 20"/>
    <property type="match status" value="1"/>
</dbReference>
<dbReference type="InterPro" id="IPR036929">
    <property type="entry name" value="DsbDN_sf"/>
</dbReference>
<dbReference type="InterPro" id="IPR024705">
    <property type="entry name" value="Ssp411"/>
</dbReference>
<sequence length="860" mass="93108">MRRPAATIPPPAPPLGRPAPLLGPVAALVALLPVLGLGCRGSIAKDEPPIPVATQTPARADTEPAEVPAPAPEGRNRLGEQTSPYLLQHEHNPVHWYAWGPEAFAAAKAQDKPVFLSVGYRSCYWCHVMERECFMDEGIAALLNEHFISIKVDREERPDVDQVYMTALQAIANGRGGWPMSMFLTPDGLPFYGGTYFPPEPRDGMPSFPQLLEAIRDAWAERRAEVEQDAEALTAYVRRVFDLGIALEEVPLNRELASSGIPALLAEYDPQHGGFGFSPARPEGPKFPEPVNLVYLIDQHRRGRSAPPGAPDLLSVVLKTLDRMARGGIRDHLAGGYHRYSTDRAWQVPHFEKMLYDNAQLVPVFLDAFELTGDERWAAEARATLDFVADVMAAPDGGFSSSIDAESDEEEGRFYVWTRDQVQDVLGDDASYTLFATVFGLDREPNFEGDRYVLTRPDTPGSEAVTLGLAPEQVEDALAPLREKLLEARRTREMPFIDDTVLTSWNGLMIGAFADAARLLDSPRYLEISSNAAAFVLDSLRDDDGHLLRAYRSGSGKLAGYLEDHAYLIDGLLRLHKATGDPLWLDEARSLADRMIDAFADPRGGFFFTADDHERLVARVKEPFDGELPGPNAVAIRNLISLHRLTGEGSYLELAASALSAFAPAVSRSAGSAPMMLLAVDEYLDVQDGPKDEAASSSPAFVPGELRLPPGEGNPTPAGPSIVTARADSPADPIRPGQPFEVRVTLTIADPYHLNANPAGAANLIPTTLALPKDAPAALVSVDYPAGSPLSLAGQDDPIPVYDGTATLVAHLRLPADAPAGPSSLPIVIRYQACDDRSCLAPALLEFNVPIEVAPVDPEP</sequence>
<dbReference type="RefSeq" id="WP_126726578.1">
    <property type="nucleotide sequence ID" value="NZ_RYZH01000033.1"/>
</dbReference>
<organism evidence="3 4">
    <name type="scientific">Tautonia sociabilis</name>
    <dbReference type="NCBI Taxonomy" id="2080755"/>
    <lineage>
        <taxon>Bacteria</taxon>
        <taxon>Pseudomonadati</taxon>
        <taxon>Planctomycetota</taxon>
        <taxon>Planctomycetia</taxon>
        <taxon>Isosphaerales</taxon>
        <taxon>Isosphaeraceae</taxon>
        <taxon>Tautonia</taxon>
    </lineage>
</organism>
<dbReference type="InterPro" id="IPR008928">
    <property type="entry name" value="6-hairpin_glycosidase_sf"/>
</dbReference>
<dbReference type="AlphaFoldDB" id="A0A432MGV8"/>
<evidence type="ECO:0000313" key="4">
    <source>
        <dbReference type="Proteomes" id="UP000280296"/>
    </source>
</evidence>
<dbReference type="Gene3D" id="1.50.10.10">
    <property type="match status" value="1"/>
</dbReference>
<dbReference type="SUPFAM" id="SSF52833">
    <property type="entry name" value="Thioredoxin-like"/>
    <property type="match status" value="1"/>
</dbReference>
<dbReference type="CDD" id="cd02955">
    <property type="entry name" value="SSP411"/>
    <property type="match status" value="1"/>
</dbReference>
<reference evidence="3 4" key="2">
    <citation type="submission" date="2019-01" db="EMBL/GenBank/DDBJ databases">
        <title>Tautonia sociabilis, a novel thermotolerant planctomycete of Isosphaeraceae family, isolated from a 4000 m deep subterranean habitat.</title>
        <authorList>
            <person name="Kovaleva O.L."/>
            <person name="Elcheninov A.G."/>
            <person name="Van Heerden E."/>
            <person name="Toshchakov S.V."/>
            <person name="Novikov A."/>
            <person name="Bonch-Osmolovskaya E.A."/>
            <person name="Kublanov I.V."/>
        </authorList>
    </citation>
    <scope>NUCLEOTIDE SEQUENCE [LARGE SCALE GENOMIC DNA]</scope>
    <source>
        <strain evidence="3 4">GM2012</strain>
    </source>
</reference>
<feature type="domain" description="Spermatogenesis-associated protein 20-like TRX" evidence="2">
    <location>
        <begin position="76"/>
        <end position="236"/>
    </location>
</feature>
<comment type="caution">
    <text evidence="3">The sequence shown here is derived from an EMBL/GenBank/DDBJ whole genome shotgun (WGS) entry which is preliminary data.</text>
</comment>
<proteinExistence type="predicted"/>
<name>A0A432MGV8_9BACT</name>
<dbReference type="InterPro" id="IPR012341">
    <property type="entry name" value="6hp_glycosidase-like_sf"/>
</dbReference>
<dbReference type="Gene3D" id="2.60.40.1250">
    <property type="entry name" value="Thiol:disulfide interchange protein DsbD, N-terminal domain"/>
    <property type="match status" value="1"/>
</dbReference>
<evidence type="ECO:0000256" key="1">
    <source>
        <dbReference type="SAM" id="MobiDB-lite"/>
    </source>
</evidence>